<dbReference type="NCBIfam" id="NF001943">
    <property type="entry name" value="PRK00724.1-2"/>
    <property type="match status" value="1"/>
</dbReference>
<evidence type="ECO:0000256" key="1">
    <source>
        <dbReference type="ARBA" id="ARBA00022490"/>
    </source>
</evidence>
<dbReference type="Gene3D" id="3.10.20.10">
    <property type="match status" value="1"/>
</dbReference>
<comment type="similarity">
    <text evidence="3">Belongs to the FdhD family.</text>
</comment>
<sequence>MARPARSTARVPVHRYRDGAVRRSRDTVSLEEPLEIRVRPAGATAGVAIAITMRTPGEDFELVAGFLLTEGVIAAPREVLEFTYCRSGSEPQEYNVVEARLAPGVGVDLDRLSRNVFTSSSCGVCGKASLEALELDGCAPLPDEGTLRLDPERLAALPDLLRDGQSDFDRTGGIHAAGLADARGALARVHEDVGRHNAVDKAIGTAFLDGALPLGDRALVVSGRASFEIVQKALAGGVAAVVAVGAPSSLAVDLARRFNVTLAGFTRGGGFNLYAGAQRVLRTDGEG</sequence>
<protein>
    <recommendedName>
        <fullName evidence="3">Sulfur carrier protein FdhD</fullName>
    </recommendedName>
</protein>
<keyword evidence="2 3" id="KW-0501">Molybdenum cofactor biosynthesis</keyword>
<comment type="caution">
    <text evidence="3">Lacks conserved residue(s) required for the propagation of feature annotation.</text>
</comment>
<name>A0ABU9EBI8_9BACT</name>
<reference evidence="4 5" key="1">
    <citation type="submission" date="2024-02" db="EMBL/GenBank/DDBJ databases">
        <title>A novel Gemmatimonadota bacterium.</title>
        <authorList>
            <person name="Du Z.-J."/>
            <person name="Ye Y.-Q."/>
        </authorList>
    </citation>
    <scope>NUCLEOTIDE SEQUENCE [LARGE SCALE GENOMIC DNA]</scope>
    <source>
        <strain evidence="4 5">DH-20</strain>
    </source>
</reference>
<feature type="active site" description="Cysteine persulfide intermediate" evidence="3">
    <location>
        <position position="122"/>
    </location>
</feature>
<comment type="function">
    <text evidence="3">Required for formate dehydrogenase (FDH) activity. Acts as a sulfur carrier protein that transfers sulfur from IscS to the molybdenum cofactor prior to its insertion into FDH.</text>
</comment>
<dbReference type="PIRSF" id="PIRSF015626">
    <property type="entry name" value="FdhD"/>
    <property type="match status" value="1"/>
</dbReference>
<dbReference type="HAMAP" id="MF_00187">
    <property type="entry name" value="FdhD"/>
    <property type="match status" value="1"/>
</dbReference>
<dbReference type="InterPro" id="IPR016193">
    <property type="entry name" value="Cytidine_deaminase-like"/>
</dbReference>
<organism evidence="4 5">
    <name type="scientific">Gaopeijia maritima</name>
    <dbReference type="NCBI Taxonomy" id="3119007"/>
    <lineage>
        <taxon>Bacteria</taxon>
        <taxon>Pseudomonadati</taxon>
        <taxon>Gemmatimonadota</taxon>
        <taxon>Longimicrobiia</taxon>
        <taxon>Gaopeijiales</taxon>
        <taxon>Gaopeijiaceae</taxon>
        <taxon>Gaopeijia</taxon>
    </lineage>
</organism>
<dbReference type="RefSeq" id="WP_405276766.1">
    <property type="nucleotide sequence ID" value="NZ_JBBHLI010000009.1"/>
</dbReference>
<dbReference type="EMBL" id="JBBHLI010000009">
    <property type="protein sequence ID" value="MEK9502079.1"/>
    <property type="molecule type" value="Genomic_DNA"/>
</dbReference>
<dbReference type="PANTHER" id="PTHR30592:SF1">
    <property type="entry name" value="SULFUR CARRIER PROTEIN FDHD"/>
    <property type="match status" value="1"/>
</dbReference>
<dbReference type="Gene3D" id="3.40.140.10">
    <property type="entry name" value="Cytidine Deaminase, domain 2"/>
    <property type="match status" value="1"/>
</dbReference>
<evidence type="ECO:0000256" key="2">
    <source>
        <dbReference type="ARBA" id="ARBA00023150"/>
    </source>
</evidence>
<evidence type="ECO:0000313" key="4">
    <source>
        <dbReference type="EMBL" id="MEK9502079.1"/>
    </source>
</evidence>
<comment type="subcellular location">
    <subcellularLocation>
        <location evidence="3">Cytoplasm</location>
    </subcellularLocation>
</comment>
<dbReference type="PANTHER" id="PTHR30592">
    <property type="entry name" value="FORMATE DEHYDROGENASE"/>
    <property type="match status" value="1"/>
</dbReference>
<keyword evidence="5" id="KW-1185">Reference proteome</keyword>
<dbReference type="SUPFAM" id="SSF53927">
    <property type="entry name" value="Cytidine deaminase-like"/>
    <property type="match status" value="1"/>
</dbReference>
<evidence type="ECO:0000256" key="3">
    <source>
        <dbReference type="HAMAP-Rule" id="MF_00187"/>
    </source>
</evidence>
<evidence type="ECO:0000313" key="5">
    <source>
        <dbReference type="Proteomes" id="UP001484239"/>
    </source>
</evidence>
<keyword evidence="1 3" id="KW-0963">Cytoplasm</keyword>
<dbReference type="Proteomes" id="UP001484239">
    <property type="component" value="Unassembled WGS sequence"/>
</dbReference>
<proteinExistence type="inferred from homology"/>
<accession>A0ABU9EBI8</accession>
<gene>
    <name evidence="3 4" type="primary">fdhD</name>
    <name evidence="4" type="ORF">WI372_13885</name>
</gene>
<dbReference type="Pfam" id="PF02634">
    <property type="entry name" value="FdhD-NarQ"/>
    <property type="match status" value="1"/>
</dbReference>
<comment type="caution">
    <text evidence="4">The sequence shown here is derived from an EMBL/GenBank/DDBJ whole genome shotgun (WGS) entry which is preliminary data.</text>
</comment>
<dbReference type="InterPro" id="IPR003786">
    <property type="entry name" value="FdhD"/>
</dbReference>